<protein>
    <submittedName>
        <fullName evidence="4">Unannotated protein</fullName>
    </submittedName>
</protein>
<organism evidence="4">
    <name type="scientific">freshwater metagenome</name>
    <dbReference type="NCBI Taxonomy" id="449393"/>
    <lineage>
        <taxon>unclassified sequences</taxon>
        <taxon>metagenomes</taxon>
        <taxon>ecological metagenomes</taxon>
    </lineage>
</organism>
<dbReference type="InterPro" id="IPR010230">
    <property type="entry name" value="FeS-cluster_ATPase_SufC"/>
</dbReference>
<dbReference type="AlphaFoldDB" id="A0A6J6WZX9"/>
<dbReference type="InterPro" id="IPR003593">
    <property type="entry name" value="AAA+_ATPase"/>
</dbReference>
<feature type="domain" description="ABC transporter" evidence="3">
    <location>
        <begin position="6"/>
        <end position="249"/>
    </location>
</feature>
<keyword evidence="1" id="KW-0547">Nucleotide-binding</keyword>
<evidence type="ECO:0000313" key="4">
    <source>
        <dbReference type="EMBL" id="CAB4788528.1"/>
    </source>
</evidence>
<evidence type="ECO:0000256" key="2">
    <source>
        <dbReference type="ARBA" id="ARBA00022840"/>
    </source>
</evidence>
<dbReference type="Gene3D" id="3.40.50.300">
    <property type="entry name" value="P-loop containing nucleotide triphosphate hydrolases"/>
    <property type="match status" value="1"/>
</dbReference>
<dbReference type="GO" id="GO:0005524">
    <property type="term" value="F:ATP binding"/>
    <property type="evidence" value="ECO:0007669"/>
    <property type="project" value="UniProtKB-KW"/>
</dbReference>
<dbReference type="PANTHER" id="PTHR43204:SF1">
    <property type="entry name" value="ABC TRANSPORTER I FAMILY MEMBER 6, CHLOROPLASTIC"/>
    <property type="match status" value="1"/>
</dbReference>
<gene>
    <name evidence="4" type="ORF">UFOPK2958_00984</name>
</gene>
<accession>A0A6J6WZX9</accession>
<dbReference type="PROSITE" id="PS00211">
    <property type="entry name" value="ABC_TRANSPORTER_1"/>
    <property type="match status" value="1"/>
</dbReference>
<dbReference type="SUPFAM" id="SSF52540">
    <property type="entry name" value="P-loop containing nucleoside triphosphate hydrolases"/>
    <property type="match status" value="1"/>
</dbReference>
<reference evidence="4" key="1">
    <citation type="submission" date="2020-05" db="EMBL/GenBank/DDBJ databases">
        <authorList>
            <person name="Chiriac C."/>
            <person name="Salcher M."/>
            <person name="Ghai R."/>
            <person name="Kavagutti S V."/>
        </authorList>
    </citation>
    <scope>NUCLEOTIDE SEQUENCE</scope>
</reference>
<name>A0A6J6WZX9_9ZZZZ</name>
<evidence type="ECO:0000256" key="1">
    <source>
        <dbReference type="ARBA" id="ARBA00022741"/>
    </source>
</evidence>
<dbReference type="GO" id="GO:0016887">
    <property type="term" value="F:ATP hydrolysis activity"/>
    <property type="evidence" value="ECO:0007669"/>
    <property type="project" value="InterPro"/>
</dbReference>
<dbReference type="InterPro" id="IPR017871">
    <property type="entry name" value="ABC_transporter-like_CS"/>
</dbReference>
<dbReference type="Pfam" id="PF00005">
    <property type="entry name" value="ABC_tran"/>
    <property type="match status" value="1"/>
</dbReference>
<sequence>MTAPLLELQNLHVVAEDSQILRGVNLTINAGEVHALMGPNGAGKSTLSNVIMGHPGYTITEGRVLLNGEDIATWTADARARAGIFLAFQYPEAISGVSVIQFLRQAVAARKGLDELSVLEVRMDLMEWMDRLGMDSTFAERHLNEGFSGGERKRNEVLQMALLEPIVALLDETDSGLDIDALRVVANGVRTVKAAHPEMGVILVTHYVKLLDELKPDHVHVLIDGEIVHSGDATVADTIEREGYEPFRLVKS</sequence>
<proteinExistence type="predicted"/>
<dbReference type="PROSITE" id="PS50893">
    <property type="entry name" value="ABC_TRANSPORTER_2"/>
    <property type="match status" value="1"/>
</dbReference>
<dbReference type="InterPro" id="IPR027417">
    <property type="entry name" value="P-loop_NTPase"/>
</dbReference>
<dbReference type="EMBL" id="CAFAAB010000113">
    <property type="protein sequence ID" value="CAB4788528.1"/>
    <property type="molecule type" value="Genomic_DNA"/>
</dbReference>
<dbReference type="InterPro" id="IPR003439">
    <property type="entry name" value="ABC_transporter-like_ATP-bd"/>
</dbReference>
<keyword evidence="2" id="KW-0067">ATP-binding</keyword>
<dbReference type="CDD" id="cd03217">
    <property type="entry name" value="ABC_FeS_Assembly"/>
    <property type="match status" value="1"/>
</dbReference>
<dbReference type="SMART" id="SM00382">
    <property type="entry name" value="AAA"/>
    <property type="match status" value="1"/>
</dbReference>
<dbReference type="NCBIfam" id="TIGR01978">
    <property type="entry name" value="sufC"/>
    <property type="match status" value="1"/>
</dbReference>
<dbReference type="PANTHER" id="PTHR43204">
    <property type="entry name" value="ABC TRANSPORTER I FAMILY MEMBER 6, CHLOROPLASTIC"/>
    <property type="match status" value="1"/>
</dbReference>
<evidence type="ECO:0000259" key="3">
    <source>
        <dbReference type="PROSITE" id="PS50893"/>
    </source>
</evidence>